<dbReference type="EMBL" id="VKHP01000180">
    <property type="protein sequence ID" value="NEV00485.1"/>
    <property type="molecule type" value="Genomic_DNA"/>
</dbReference>
<keyword evidence="2" id="KW-1185">Reference proteome</keyword>
<proteinExistence type="predicted"/>
<dbReference type="RefSeq" id="WP_163160046.1">
    <property type="nucleotide sequence ID" value="NZ_VKHP01000180.1"/>
</dbReference>
<gene>
    <name evidence="1" type="ORF">FNJ47_32895</name>
</gene>
<dbReference type="AlphaFoldDB" id="A0A6P1BQG4"/>
<sequence>MTAVKCEPSELVEIRRSVAAPFGRGPGTTETFCSIIEPSPPFSTMPMPGEAKSFRSIRLVATLESTAMACAPPFAMVTTSPTAIGSWLGKRSLALQCRCTLIKPSTRRVVWAGERKSLAPVFSARL</sequence>
<comment type="caution">
    <text evidence="1">The sequence shown here is derived from an EMBL/GenBank/DDBJ whole genome shotgun (WGS) entry which is preliminary data.</text>
</comment>
<name>A0A6P1BQG4_9BRAD</name>
<protein>
    <submittedName>
        <fullName evidence="1">Uncharacterized protein</fullName>
    </submittedName>
</protein>
<organism evidence="1 2">
    <name type="scientific">Bradyrhizobium uaiense</name>
    <dbReference type="NCBI Taxonomy" id="2594946"/>
    <lineage>
        <taxon>Bacteria</taxon>
        <taxon>Pseudomonadati</taxon>
        <taxon>Pseudomonadota</taxon>
        <taxon>Alphaproteobacteria</taxon>
        <taxon>Hyphomicrobiales</taxon>
        <taxon>Nitrobacteraceae</taxon>
        <taxon>Bradyrhizobium</taxon>
    </lineage>
</organism>
<accession>A0A6P1BQG4</accession>
<evidence type="ECO:0000313" key="1">
    <source>
        <dbReference type="EMBL" id="NEV00485.1"/>
    </source>
</evidence>
<dbReference type="Proteomes" id="UP000468531">
    <property type="component" value="Unassembled WGS sequence"/>
</dbReference>
<evidence type="ECO:0000313" key="2">
    <source>
        <dbReference type="Proteomes" id="UP000468531"/>
    </source>
</evidence>
<reference evidence="1 2" key="1">
    <citation type="journal article" date="2020" name="Arch. Microbiol.">
        <title>Bradyrhizobium uaiense sp. nov., a new highly efficient cowpea symbiont.</title>
        <authorList>
            <person name="Cabral Michel D."/>
            <person name="Azarias Guimaraes A."/>
            <person name="Martins da Costa E."/>
            <person name="Soares de Carvalho T."/>
            <person name="Balsanelli E."/>
            <person name="Willems A."/>
            <person name="Maltempi de Souza E."/>
            <person name="de Souza Moreira F.M."/>
        </authorList>
    </citation>
    <scope>NUCLEOTIDE SEQUENCE [LARGE SCALE GENOMIC DNA]</scope>
    <source>
        <strain evidence="1 2">UFLA 03-164</strain>
    </source>
</reference>